<feature type="compositionally biased region" description="Basic and acidic residues" evidence="6">
    <location>
        <begin position="827"/>
        <end position="838"/>
    </location>
</feature>
<feature type="compositionally biased region" description="Polar residues" evidence="6">
    <location>
        <begin position="857"/>
        <end position="869"/>
    </location>
</feature>
<feature type="domain" description="Clp R" evidence="7">
    <location>
        <begin position="8"/>
        <end position="170"/>
    </location>
</feature>
<keyword evidence="2 5" id="KW-0677">Repeat</keyword>
<accession>A0A200QAP8</accession>
<dbReference type="Pfam" id="PF02861">
    <property type="entry name" value="Clp_N"/>
    <property type="match status" value="1"/>
</dbReference>
<name>A0A200QAP8_MACCD</name>
<evidence type="ECO:0000313" key="8">
    <source>
        <dbReference type="EMBL" id="OVA07526.1"/>
    </source>
</evidence>
<evidence type="ECO:0000256" key="5">
    <source>
        <dbReference type="PROSITE-ProRule" id="PRU01251"/>
    </source>
</evidence>
<dbReference type="FunCoup" id="A0A200QAP8">
    <property type="interactions" value="479"/>
</dbReference>
<evidence type="ECO:0000256" key="1">
    <source>
        <dbReference type="ARBA" id="ARBA00008675"/>
    </source>
</evidence>
<dbReference type="PANTHER" id="PTHR43572:SF3">
    <property type="entry name" value="PROTEIN SMAX1-LIKE 5"/>
    <property type="match status" value="1"/>
</dbReference>
<protein>
    <submittedName>
        <fullName evidence="8">Clp</fullName>
    </submittedName>
</protein>
<dbReference type="PANTHER" id="PTHR43572">
    <property type="entry name" value="CHAPERONE PROTEIN CLPD, CHLOROPLASTIC"/>
    <property type="match status" value="1"/>
</dbReference>
<dbReference type="PROSITE" id="PS51903">
    <property type="entry name" value="CLP_R"/>
    <property type="match status" value="1"/>
</dbReference>
<reference evidence="8 9" key="1">
    <citation type="journal article" date="2017" name="Mol. Plant">
        <title>The Genome of Medicinal Plant Macleaya cordata Provides New Insights into Benzylisoquinoline Alkaloids Metabolism.</title>
        <authorList>
            <person name="Liu X."/>
            <person name="Liu Y."/>
            <person name="Huang P."/>
            <person name="Ma Y."/>
            <person name="Qing Z."/>
            <person name="Tang Q."/>
            <person name="Cao H."/>
            <person name="Cheng P."/>
            <person name="Zheng Y."/>
            <person name="Yuan Z."/>
            <person name="Zhou Y."/>
            <person name="Liu J."/>
            <person name="Tang Z."/>
            <person name="Zhuo Y."/>
            <person name="Zhang Y."/>
            <person name="Yu L."/>
            <person name="Huang J."/>
            <person name="Yang P."/>
            <person name="Peng Q."/>
            <person name="Zhang J."/>
            <person name="Jiang W."/>
            <person name="Zhang Z."/>
            <person name="Lin K."/>
            <person name="Ro D.K."/>
            <person name="Chen X."/>
            <person name="Xiong X."/>
            <person name="Shang Y."/>
            <person name="Huang S."/>
            <person name="Zeng J."/>
        </authorList>
    </citation>
    <scope>NUCLEOTIDE SEQUENCE [LARGE SCALE GENOMIC DNA]</scope>
    <source>
        <strain evidence="9">cv. BLH2017</strain>
        <tissue evidence="8">Root</tissue>
    </source>
</reference>
<evidence type="ECO:0000256" key="4">
    <source>
        <dbReference type="ARBA" id="ARBA00023163"/>
    </source>
</evidence>
<dbReference type="OrthoDB" id="1872342at2759"/>
<feature type="region of interest" description="Disordered" evidence="6">
    <location>
        <begin position="606"/>
        <end position="629"/>
    </location>
</feature>
<keyword evidence="3" id="KW-0805">Transcription regulation</keyword>
<dbReference type="Gene3D" id="3.40.50.300">
    <property type="entry name" value="P-loop containing nucleotide triphosphate hydrolases"/>
    <property type="match status" value="2"/>
</dbReference>
<keyword evidence="4" id="KW-0804">Transcription</keyword>
<dbReference type="Gene3D" id="1.10.1780.10">
    <property type="entry name" value="Clp, N-terminal domain"/>
    <property type="match status" value="1"/>
</dbReference>
<organism evidence="8 9">
    <name type="scientific">Macleaya cordata</name>
    <name type="common">Five-seeded plume-poppy</name>
    <name type="synonym">Bocconia cordata</name>
    <dbReference type="NCBI Taxonomy" id="56857"/>
    <lineage>
        <taxon>Eukaryota</taxon>
        <taxon>Viridiplantae</taxon>
        <taxon>Streptophyta</taxon>
        <taxon>Embryophyta</taxon>
        <taxon>Tracheophyta</taxon>
        <taxon>Spermatophyta</taxon>
        <taxon>Magnoliopsida</taxon>
        <taxon>Ranunculales</taxon>
        <taxon>Papaveraceae</taxon>
        <taxon>Papaveroideae</taxon>
        <taxon>Macleaya</taxon>
    </lineage>
</organism>
<evidence type="ECO:0000259" key="7">
    <source>
        <dbReference type="PROSITE" id="PS51903"/>
    </source>
</evidence>
<evidence type="ECO:0000313" key="9">
    <source>
        <dbReference type="Proteomes" id="UP000195402"/>
    </source>
</evidence>
<dbReference type="SUPFAM" id="SSF52540">
    <property type="entry name" value="P-loop containing nucleoside triphosphate hydrolases"/>
    <property type="match status" value="1"/>
</dbReference>
<dbReference type="SUPFAM" id="SSF81923">
    <property type="entry name" value="Double Clp-N motif"/>
    <property type="match status" value="1"/>
</dbReference>
<feature type="region of interest" description="Disordered" evidence="6">
    <location>
        <begin position="817"/>
        <end position="893"/>
    </location>
</feature>
<dbReference type="FunFam" id="1.10.1780.10:FF:000005">
    <property type="entry name" value="protein SUPPRESSOR OF MAX2 1"/>
    <property type="match status" value="1"/>
</dbReference>
<dbReference type="InterPro" id="IPR004176">
    <property type="entry name" value="Clp_R_N"/>
</dbReference>
<sequence length="1034" mass="115000">MRAGAFTLQQTLTSEAASVLKHSLGLAKRRGHAQITPLHVAATLLSSRSSLLRRACLKSHPHSTSHPLQCRALELCFNVALNRLPTTPGPLLHGQPSLSNALIAALKRAQAHQRRGCIEQQQQQPLLAIKVELEQLIISILDDPSVSRVMREAGFSSTSVKNNLEDSSSSPSSVFQCYSNSTGFQPPLTETHRDIINHNSFWQTHFLNCSSDQNPLLFSTPKKHLSTTVTHFTDSASEREQDLRLVLEVLLRKNKRRNTVVVGDCLATTEGLVAELMGRVERGEVPDELRSAHFIKFQFSSASLRFMKRDEVEMKVAELRSKVGSFASGGGAIIYVGDLKWAVENESGGFSSVGDQISGYSPAEHLVAEIGRLISDFSSSNSKVWLMATANYQTYMKCQIKQPPLEIQWALQAVSVPSGGLGLSLHGSSGLHSRMNISQNPPYQMLETKPFAAMEDPDKLTCCAECTSNFERDAGFFISGQQKPSFFLSSSNIKEMDKGSTHLPYWLQPQRPDSHHKDDLVELRRKWNRLCHSLHHPRPNHIKSSSSLFNNCASSYPWWTSTGSNLNQNITYPDSNSISFTESTSKPNQNSNSVAQFGTRQPCSIDFGFGTDGTPKQNPSEPRLDSLRNTENKELKITLALGNSMFSDQKKETAKEQQDLCKLLQENVPWQTKTVLSIAEALLSPRSTKKNGNWLMIQGTDLIGKKRLACAISETFSGSSYHLVKMNMRRENEANPNCRNIMEALKTHEKCVILIEEIDFADAQFAKFLTDGFQNSRFEDHNGRGISLAGATFVIISSTTGQEDSIVSMKLLVEDQTSPNLGQTDSNPKRKAESDLSNKRKNQRTSGKEDEKGVTTKVFSRQSSSNTLDLNVLAEEEEEDGNEEKTGEFTPVPSDLTQETVVDCKKPHELFESIGNLFILDRNSAFSDEMTGNFMSKIKRVFEEVFGYEKRGVFSVDQEVLEEMVFGSGSFLASLFEKWLKDVFQTSLLTVKKGGNLGTVRLSSFGGKRYSVLEVGYMGSNLPTNIQVEFKDCE</sequence>
<dbReference type="InterPro" id="IPR036628">
    <property type="entry name" value="Clp_N_dom_sf"/>
</dbReference>
<dbReference type="Pfam" id="PF23569">
    <property type="entry name" value="NBD_SMAX1"/>
    <property type="match status" value="1"/>
</dbReference>
<feature type="compositionally biased region" description="Polar residues" evidence="6">
    <location>
        <begin position="817"/>
        <end position="826"/>
    </location>
</feature>
<dbReference type="OMA" id="CCEECTS"/>
<dbReference type="AlphaFoldDB" id="A0A200QAP8"/>
<evidence type="ECO:0000256" key="3">
    <source>
        <dbReference type="ARBA" id="ARBA00023015"/>
    </source>
</evidence>
<proteinExistence type="inferred from homology"/>
<gene>
    <name evidence="8" type="ORF">BVC80_37g15</name>
</gene>
<dbReference type="EMBL" id="MVGT01002477">
    <property type="protein sequence ID" value="OVA07526.1"/>
    <property type="molecule type" value="Genomic_DNA"/>
</dbReference>
<evidence type="ECO:0000256" key="2">
    <source>
        <dbReference type="ARBA" id="ARBA00022737"/>
    </source>
</evidence>
<dbReference type="InParanoid" id="A0A200QAP8"/>
<dbReference type="STRING" id="56857.A0A200QAP8"/>
<dbReference type="InterPro" id="IPR027417">
    <property type="entry name" value="P-loop_NTPase"/>
</dbReference>
<evidence type="ECO:0000256" key="6">
    <source>
        <dbReference type="SAM" id="MobiDB-lite"/>
    </source>
</evidence>
<dbReference type="InterPro" id="IPR058680">
    <property type="entry name" value="NBD_SMAX1-like"/>
</dbReference>
<dbReference type="Proteomes" id="UP000195402">
    <property type="component" value="Unassembled WGS sequence"/>
</dbReference>
<comment type="similarity">
    <text evidence="1">Belongs to the ClpA/ClpB family.</text>
</comment>
<keyword evidence="9" id="KW-1185">Reference proteome</keyword>
<comment type="caution">
    <text evidence="8">The sequence shown here is derived from an EMBL/GenBank/DDBJ whole genome shotgun (WGS) entry which is preliminary data.</text>
</comment>
<dbReference type="InterPro" id="IPR051650">
    <property type="entry name" value="SL_signaling_regulator"/>
</dbReference>